<evidence type="ECO:0000256" key="2">
    <source>
        <dbReference type="ARBA" id="ARBA00022737"/>
    </source>
</evidence>
<dbReference type="PANTHER" id="PTHR19854:SF1">
    <property type="entry name" value="GUANINE NUCLEOTIDE-BINDING PROTEIN SUBUNIT BETA-LIKE PROTEIN 1"/>
    <property type="match status" value="1"/>
</dbReference>
<name>A0A397A2W7_APHAT</name>
<dbReference type="PROSITE" id="PS50082">
    <property type="entry name" value="WD_REPEATS_2"/>
    <property type="match status" value="1"/>
</dbReference>
<dbReference type="Pfam" id="PF00400">
    <property type="entry name" value="WD40"/>
    <property type="match status" value="1"/>
</dbReference>
<dbReference type="Proteomes" id="UP000265427">
    <property type="component" value="Unassembled WGS sequence"/>
</dbReference>
<proteinExistence type="predicted"/>
<dbReference type="PROSITE" id="PS50294">
    <property type="entry name" value="WD_REPEATS_REGION"/>
    <property type="match status" value="1"/>
</dbReference>
<evidence type="ECO:0000313" key="4">
    <source>
        <dbReference type="EMBL" id="RHY00705.1"/>
    </source>
</evidence>
<feature type="repeat" description="WD" evidence="3">
    <location>
        <begin position="75"/>
        <end position="108"/>
    </location>
</feature>
<evidence type="ECO:0000313" key="5">
    <source>
        <dbReference type="Proteomes" id="UP000265427"/>
    </source>
</evidence>
<evidence type="ECO:0000256" key="3">
    <source>
        <dbReference type="PROSITE-ProRule" id="PRU00221"/>
    </source>
</evidence>
<protein>
    <submittedName>
        <fullName evidence="4">Uncharacterized protein</fullName>
    </submittedName>
</protein>
<sequence>MPVSGQTVACVGFEGGVVALYDFRLAAPPLLSHAVSTSTGTYLPTYLHWTQSAKLDQLCDRVRIFHKRGKPLATLKYHTESVYSVGFSHDGDWLASASKDHKIALWSVYPPSFSSTSST</sequence>
<keyword evidence="1 3" id="KW-0853">WD repeat</keyword>
<keyword evidence="2" id="KW-0677">Repeat</keyword>
<dbReference type="EMBL" id="QUSZ01008246">
    <property type="protein sequence ID" value="RHY00705.1"/>
    <property type="molecule type" value="Genomic_DNA"/>
</dbReference>
<dbReference type="VEuPathDB" id="FungiDB:H257_03508"/>
<reference evidence="4 5" key="1">
    <citation type="submission" date="2018-08" db="EMBL/GenBank/DDBJ databases">
        <title>Aphanomyces genome sequencing and annotation.</title>
        <authorList>
            <person name="Minardi D."/>
            <person name="Oidtmann B."/>
            <person name="Van Der Giezen M."/>
            <person name="Studholme D.J."/>
        </authorList>
    </citation>
    <scope>NUCLEOTIDE SEQUENCE [LARGE SCALE GENOMIC DNA]</scope>
    <source>
        <strain evidence="4 5">Kv</strain>
    </source>
</reference>
<dbReference type="InterPro" id="IPR036322">
    <property type="entry name" value="WD40_repeat_dom_sf"/>
</dbReference>
<dbReference type="PANTHER" id="PTHR19854">
    <property type="entry name" value="TRANSDUCIN BETA-LIKE 3"/>
    <property type="match status" value="1"/>
</dbReference>
<dbReference type="InterPro" id="IPR015943">
    <property type="entry name" value="WD40/YVTN_repeat-like_dom_sf"/>
</dbReference>
<dbReference type="SUPFAM" id="SSF50978">
    <property type="entry name" value="WD40 repeat-like"/>
    <property type="match status" value="1"/>
</dbReference>
<dbReference type="InterPro" id="IPR001680">
    <property type="entry name" value="WD40_rpt"/>
</dbReference>
<evidence type="ECO:0000256" key="1">
    <source>
        <dbReference type="ARBA" id="ARBA00022574"/>
    </source>
</evidence>
<accession>A0A397A2W7</accession>
<dbReference type="AlphaFoldDB" id="A0A397A2W7"/>
<dbReference type="SMART" id="SM00320">
    <property type="entry name" value="WD40"/>
    <property type="match status" value="1"/>
</dbReference>
<gene>
    <name evidence="4" type="ORF">DYB36_013056</name>
</gene>
<organism evidence="4 5">
    <name type="scientific">Aphanomyces astaci</name>
    <name type="common">Crayfish plague agent</name>
    <dbReference type="NCBI Taxonomy" id="112090"/>
    <lineage>
        <taxon>Eukaryota</taxon>
        <taxon>Sar</taxon>
        <taxon>Stramenopiles</taxon>
        <taxon>Oomycota</taxon>
        <taxon>Saprolegniomycetes</taxon>
        <taxon>Saprolegniales</taxon>
        <taxon>Verrucalvaceae</taxon>
        <taxon>Aphanomyces</taxon>
    </lineage>
</organism>
<dbReference type="Gene3D" id="2.130.10.10">
    <property type="entry name" value="YVTN repeat-like/Quinoprotein amine dehydrogenase"/>
    <property type="match status" value="1"/>
</dbReference>
<comment type="caution">
    <text evidence="4">The sequence shown here is derived from an EMBL/GenBank/DDBJ whole genome shotgun (WGS) entry which is preliminary data.</text>
</comment>